<reference evidence="2" key="1">
    <citation type="submission" date="2024-05" db="EMBL/GenBank/DDBJ databases">
        <authorList>
            <person name="Kim S."/>
            <person name="Heo J."/>
            <person name="Choi H."/>
            <person name="Choi Y."/>
            <person name="Kwon S.-W."/>
            <person name="Kim Y."/>
        </authorList>
    </citation>
    <scope>NUCLEOTIDE SEQUENCE</scope>
    <source>
        <strain evidence="2">KACC 23697</strain>
    </source>
</reference>
<dbReference type="InterPro" id="IPR046148">
    <property type="entry name" value="Septknot"/>
</dbReference>
<proteinExistence type="predicted"/>
<organism evidence="2">
    <name type="scientific">Pedobacter sp. KACC 23697</name>
    <dbReference type="NCBI Taxonomy" id="3149230"/>
    <lineage>
        <taxon>Bacteria</taxon>
        <taxon>Pseudomonadati</taxon>
        <taxon>Bacteroidota</taxon>
        <taxon>Sphingobacteriia</taxon>
        <taxon>Sphingobacteriales</taxon>
        <taxon>Sphingobacteriaceae</taxon>
        <taxon>Pedobacter</taxon>
    </lineage>
</organism>
<protein>
    <submittedName>
        <fullName evidence="2">DUF6150 family protein</fullName>
    </submittedName>
</protein>
<dbReference type="Pfam" id="PF19647">
    <property type="entry name" value="Septknot"/>
    <property type="match status" value="1"/>
</dbReference>
<gene>
    <name evidence="2" type="ORF">ABEG20_03330</name>
</gene>
<dbReference type="EMBL" id="CP157485">
    <property type="protein sequence ID" value="XBO48629.1"/>
    <property type="molecule type" value="Genomic_DNA"/>
</dbReference>
<feature type="domain" description="7(1) septoil knot" evidence="1">
    <location>
        <begin position="1"/>
        <end position="82"/>
    </location>
</feature>
<dbReference type="AlphaFoldDB" id="A0AAU7K8R7"/>
<accession>A0AAU7K8R7</accession>
<sequence length="92" mass="10406">MAIIFQTPSMGEAHIRVAIVSERGQADLLVHRTSSRGLANGDARWYITREKQDATCWVFFTAIGMAQVKICFVNNFGEAGWQKQHQYQGRFG</sequence>
<dbReference type="RefSeq" id="WP_406825979.1">
    <property type="nucleotide sequence ID" value="NZ_CP157485.1"/>
</dbReference>
<name>A0AAU7K8R7_9SPHI</name>
<evidence type="ECO:0000313" key="2">
    <source>
        <dbReference type="EMBL" id="XBO48629.1"/>
    </source>
</evidence>
<evidence type="ECO:0000259" key="1">
    <source>
        <dbReference type="Pfam" id="PF19647"/>
    </source>
</evidence>